<accession>A0ABP8BTR9</accession>
<comment type="caution">
    <text evidence="1">The sequence shown here is derived from an EMBL/GenBank/DDBJ whole genome shotgun (WGS) entry which is preliminary data.</text>
</comment>
<evidence type="ECO:0000313" key="2">
    <source>
        <dbReference type="Proteomes" id="UP001501710"/>
    </source>
</evidence>
<evidence type="ECO:0000313" key="1">
    <source>
        <dbReference type="EMBL" id="GAA4225655.1"/>
    </source>
</evidence>
<reference evidence="2" key="1">
    <citation type="journal article" date="2019" name="Int. J. Syst. Evol. Microbiol.">
        <title>The Global Catalogue of Microorganisms (GCM) 10K type strain sequencing project: providing services to taxonomists for standard genome sequencing and annotation.</title>
        <authorList>
            <consortium name="The Broad Institute Genomics Platform"/>
            <consortium name="The Broad Institute Genome Sequencing Center for Infectious Disease"/>
            <person name="Wu L."/>
            <person name="Ma J."/>
        </authorList>
    </citation>
    <scope>NUCLEOTIDE SEQUENCE [LARGE SCALE GENOMIC DNA]</scope>
    <source>
        <strain evidence="2">JCM 17440</strain>
    </source>
</reference>
<dbReference type="RefSeq" id="WP_344889809.1">
    <property type="nucleotide sequence ID" value="NZ_BAABAS010000004.1"/>
</dbReference>
<organism evidence="1 2">
    <name type="scientific">Actinomadura meridiana</name>
    <dbReference type="NCBI Taxonomy" id="559626"/>
    <lineage>
        <taxon>Bacteria</taxon>
        <taxon>Bacillati</taxon>
        <taxon>Actinomycetota</taxon>
        <taxon>Actinomycetes</taxon>
        <taxon>Streptosporangiales</taxon>
        <taxon>Thermomonosporaceae</taxon>
        <taxon>Actinomadura</taxon>
    </lineage>
</organism>
<name>A0ABP8BTR9_9ACTN</name>
<dbReference type="EMBL" id="BAABAS010000004">
    <property type="protein sequence ID" value="GAA4225655.1"/>
    <property type="molecule type" value="Genomic_DNA"/>
</dbReference>
<protein>
    <submittedName>
        <fullName evidence="1">Uncharacterized protein</fullName>
    </submittedName>
</protein>
<gene>
    <name evidence="1" type="ORF">GCM10022254_08010</name>
</gene>
<sequence length="128" mass="14520">MSDSNNGHLQLYSAAFTKAAQRRFSPTYSVSQLIRYVADLRRHLGDNANKLNPKVAENLLRYAVGDETFSEDPPFGVSQQLLIREEISLLIALYVDMELDEAEAEEFIKDSVELANHWTSCKNSQPEK</sequence>
<dbReference type="Proteomes" id="UP001501710">
    <property type="component" value="Unassembled WGS sequence"/>
</dbReference>
<proteinExistence type="predicted"/>
<keyword evidence="2" id="KW-1185">Reference proteome</keyword>